<dbReference type="EMBL" id="LNIX01000011">
    <property type="protein sequence ID" value="OXA48883.1"/>
    <property type="molecule type" value="Genomic_DNA"/>
</dbReference>
<keyword evidence="8" id="KW-1185">Reference proteome</keyword>
<dbReference type="SUPFAM" id="SSF56112">
    <property type="entry name" value="Protein kinase-like (PK-like)"/>
    <property type="match status" value="1"/>
</dbReference>
<evidence type="ECO:0000256" key="1">
    <source>
        <dbReference type="ARBA" id="ARBA00022679"/>
    </source>
</evidence>
<evidence type="ECO:0000256" key="2">
    <source>
        <dbReference type="ARBA" id="ARBA00022741"/>
    </source>
</evidence>
<dbReference type="OrthoDB" id="248923at2759"/>
<dbReference type="Pfam" id="PF00531">
    <property type="entry name" value="Death"/>
    <property type="match status" value="1"/>
</dbReference>
<dbReference type="Proteomes" id="UP000198287">
    <property type="component" value="Unassembled WGS sequence"/>
</dbReference>
<dbReference type="InterPro" id="IPR011029">
    <property type="entry name" value="DEATH-like_dom_sf"/>
</dbReference>
<dbReference type="InterPro" id="IPR050339">
    <property type="entry name" value="CC_SR_Kinase"/>
</dbReference>
<dbReference type="SUPFAM" id="SSF47986">
    <property type="entry name" value="DEATH domain"/>
    <property type="match status" value="1"/>
</dbReference>
<comment type="caution">
    <text evidence="7">The sequence shown here is derived from an EMBL/GenBank/DDBJ whole genome shotgun (WGS) entry which is preliminary data.</text>
</comment>
<keyword evidence="7" id="KW-0396">Initiation factor</keyword>
<evidence type="ECO:0000256" key="3">
    <source>
        <dbReference type="ARBA" id="ARBA00022777"/>
    </source>
</evidence>
<keyword evidence="7" id="KW-0648">Protein biosynthesis</keyword>
<dbReference type="InterPro" id="IPR000488">
    <property type="entry name" value="Death_dom"/>
</dbReference>
<evidence type="ECO:0000259" key="5">
    <source>
        <dbReference type="PROSITE" id="PS50011"/>
    </source>
</evidence>
<dbReference type="InterPro" id="IPR011009">
    <property type="entry name" value="Kinase-like_dom_sf"/>
</dbReference>
<proteinExistence type="predicted"/>
<organism evidence="7 8">
    <name type="scientific">Folsomia candida</name>
    <name type="common">Springtail</name>
    <dbReference type="NCBI Taxonomy" id="158441"/>
    <lineage>
        <taxon>Eukaryota</taxon>
        <taxon>Metazoa</taxon>
        <taxon>Ecdysozoa</taxon>
        <taxon>Arthropoda</taxon>
        <taxon>Hexapoda</taxon>
        <taxon>Collembola</taxon>
        <taxon>Entomobryomorpha</taxon>
        <taxon>Isotomoidea</taxon>
        <taxon>Isotomidae</taxon>
        <taxon>Proisotominae</taxon>
        <taxon>Folsomia</taxon>
    </lineage>
</organism>
<protein>
    <submittedName>
        <fullName evidence="7">Eukaryotic translation initiation factor 2-alpha kinase 1</fullName>
    </submittedName>
</protein>
<evidence type="ECO:0000259" key="6">
    <source>
        <dbReference type="PROSITE" id="PS50017"/>
    </source>
</evidence>
<dbReference type="GO" id="GO:0003743">
    <property type="term" value="F:translation initiation factor activity"/>
    <property type="evidence" value="ECO:0007669"/>
    <property type="project" value="UniProtKB-KW"/>
</dbReference>
<dbReference type="CDD" id="cd01670">
    <property type="entry name" value="Death"/>
    <property type="match status" value="1"/>
</dbReference>
<dbReference type="PANTHER" id="PTHR11042">
    <property type="entry name" value="EUKARYOTIC TRANSLATION INITIATION FACTOR 2-ALPHA KINASE EIF2-ALPHA KINASE -RELATED"/>
    <property type="match status" value="1"/>
</dbReference>
<evidence type="ECO:0000256" key="4">
    <source>
        <dbReference type="ARBA" id="ARBA00022840"/>
    </source>
</evidence>
<dbReference type="AlphaFoldDB" id="A0A226DUH1"/>
<gene>
    <name evidence="7" type="ORF">Fcan01_16469</name>
</gene>
<keyword evidence="3 7" id="KW-0418">Kinase</keyword>
<dbReference type="PROSITE" id="PS50011">
    <property type="entry name" value="PROTEIN_KINASE_DOM"/>
    <property type="match status" value="1"/>
</dbReference>
<keyword evidence="2" id="KW-0547">Nucleotide-binding</keyword>
<dbReference type="PROSITE" id="PS50017">
    <property type="entry name" value="DEATH_DOMAIN"/>
    <property type="match status" value="1"/>
</dbReference>
<name>A0A226DUH1_FOLCA</name>
<dbReference type="STRING" id="158441.A0A226DUH1"/>
<evidence type="ECO:0000313" key="7">
    <source>
        <dbReference type="EMBL" id="OXA48883.1"/>
    </source>
</evidence>
<keyword evidence="1" id="KW-0808">Transferase</keyword>
<sequence length="266" mass="30289">MAEPVNLEHIKVLLQDTTFLNEWKQVSDALGIPARDLFSMNSKLNSGNATMYDVIQWMLETWRGRNGNDVATVAKLISVLESEDLRNAADLLKDFSKRSAASTPQTRPIPIEMSTQDNAASEGMQQRNLVVLERLDQGTLSEVFKVRSIFDNKEYAIKRISVGQFLLLTKTSGAADAFEFFSKFMREVLVMAKLPEHPNIVAYREAWFEGTLQQTLTEWLRRPESMPPPTPVLKDAPKRQIVVTEAEKNTFMCIKMELMDTNLSQW</sequence>
<accession>A0A226DUH1</accession>
<dbReference type="Gene3D" id="3.30.200.20">
    <property type="entry name" value="Phosphorylase Kinase, domain 1"/>
    <property type="match status" value="1"/>
</dbReference>
<reference evidence="7 8" key="1">
    <citation type="submission" date="2015-12" db="EMBL/GenBank/DDBJ databases">
        <title>The genome of Folsomia candida.</title>
        <authorList>
            <person name="Faddeeva A."/>
            <person name="Derks M.F."/>
            <person name="Anvar Y."/>
            <person name="Smit S."/>
            <person name="Van Straalen N."/>
            <person name="Roelofs D."/>
        </authorList>
    </citation>
    <scope>NUCLEOTIDE SEQUENCE [LARGE SCALE GENOMIC DNA]</scope>
    <source>
        <strain evidence="7 8">VU population</strain>
        <tissue evidence="7">Whole body</tissue>
    </source>
</reference>
<dbReference type="InterPro" id="IPR000719">
    <property type="entry name" value="Prot_kinase_dom"/>
</dbReference>
<dbReference type="GO" id="GO:0005524">
    <property type="term" value="F:ATP binding"/>
    <property type="evidence" value="ECO:0007669"/>
    <property type="project" value="UniProtKB-KW"/>
</dbReference>
<feature type="domain" description="Protein kinase" evidence="5">
    <location>
        <begin position="129"/>
        <end position="266"/>
    </location>
</feature>
<dbReference type="Gene3D" id="1.10.533.10">
    <property type="entry name" value="Death Domain, Fas"/>
    <property type="match status" value="1"/>
</dbReference>
<feature type="domain" description="Death" evidence="6">
    <location>
        <begin position="22"/>
        <end position="96"/>
    </location>
</feature>
<dbReference type="GO" id="GO:0005634">
    <property type="term" value="C:nucleus"/>
    <property type="evidence" value="ECO:0007669"/>
    <property type="project" value="TreeGrafter"/>
</dbReference>
<keyword evidence="4" id="KW-0067">ATP-binding</keyword>
<dbReference type="GO" id="GO:0004672">
    <property type="term" value="F:protein kinase activity"/>
    <property type="evidence" value="ECO:0007669"/>
    <property type="project" value="InterPro"/>
</dbReference>
<dbReference type="GO" id="GO:0007165">
    <property type="term" value="P:signal transduction"/>
    <property type="evidence" value="ECO:0007669"/>
    <property type="project" value="InterPro"/>
</dbReference>
<dbReference type="GO" id="GO:0005737">
    <property type="term" value="C:cytoplasm"/>
    <property type="evidence" value="ECO:0007669"/>
    <property type="project" value="TreeGrafter"/>
</dbReference>
<evidence type="ECO:0000313" key="8">
    <source>
        <dbReference type="Proteomes" id="UP000198287"/>
    </source>
</evidence>